<comment type="caution">
    <text evidence="3">The sequence shown here is derived from an EMBL/GenBank/DDBJ whole genome shotgun (WGS) entry which is preliminary data.</text>
</comment>
<proteinExistence type="predicted"/>
<feature type="coiled-coil region" evidence="1">
    <location>
        <begin position="11"/>
        <end position="56"/>
    </location>
</feature>
<dbReference type="Proteomes" id="UP001284601">
    <property type="component" value="Unassembled WGS sequence"/>
</dbReference>
<protein>
    <submittedName>
        <fullName evidence="3">Uncharacterized protein</fullName>
    </submittedName>
</protein>
<evidence type="ECO:0000256" key="2">
    <source>
        <dbReference type="SAM" id="MobiDB-lite"/>
    </source>
</evidence>
<reference evidence="3 4" key="2">
    <citation type="submission" date="2023-10" db="EMBL/GenBank/DDBJ databases">
        <authorList>
            <person name="Han X.F."/>
        </authorList>
    </citation>
    <scope>NUCLEOTIDE SEQUENCE [LARGE SCALE GENOMIC DNA]</scope>
    <source>
        <strain evidence="3 4">KCTC 39840</strain>
    </source>
</reference>
<reference evidence="4" key="1">
    <citation type="submission" date="2023-07" db="EMBL/GenBank/DDBJ databases">
        <title>Conexibacter stalactiti sp. nov., isolated from stalactites in a lava cave and emended description of the genus Conexibacter.</title>
        <authorList>
            <person name="Lee S.D."/>
        </authorList>
    </citation>
    <scope>NUCLEOTIDE SEQUENCE [LARGE SCALE GENOMIC DNA]</scope>
    <source>
        <strain evidence="4">KCTC 39840</strain>
    </source>
</reference>
<evidence type="ECO:0000256" key="1">
    <source>
        <dbReference type="SAM" id="Coils"/>
    </source>
</evidence>
<keyword evidence="4" id="KW-1185">Reference proteome</keyword>
<feature type="region of interest" description="Disordered" evidence="2">
    <location>
        <begin position="57"/>
        <end position="78"/>
    </location>
</feature>
<organism evidence="3 4">
    <name type="scientific">Conexibacter stalactiti</name>
    <dbReference type="NCBI Taxonomy" id="1940611"/>
    <lineage>
        <taxon>Bacteria</taxon>
        <taxon>Bacillati</taxon>
        <taxon>Actinomycetota</taxon>
        <taxon>Thermoleophilia</taxon>
        <taxon>Solirubrobacterales</taxon>
        <taxon>Conexibacteraceae</taxon>
        <taxon>Conexibacter</taxon>
    </lineage>
</organism>
<sequence>MAAPAPADDPLARLAEQLERLSSANLALSEAAEQLIVHAREERTALREAAREARTAARAAASASAQTHALADQRHDDA</sequence>
<evidence type="ECO:0000313" key="4">
    <source>
        <dbReference type="Proteomes" id="UP001284601"/>
    </source>
</evidence>
<keyword evidence="1" id="KW-0175">Coiled coil</keyword>
<evidence type="ECO:0000313" key="3">
    <source>
        <dbReference type="EMBL" id="MDW5595172.1"/>
    </source>
</evidence>
<gene>
    <name evidence="3" type="ORF">R7226_12545</name>
</gene>
<feature type="compositionally biased region" description="Low complexity" evidence="2">
    <location>
        <begin position="57"/>
        <end position="70"/>
    </location>
</feature>
<accession>A0ABU4HPE4</accession>
<dbReference type="EMBL" id="JAWSTH010000028">
    <property type="protein sequence ID" value="MDW5595172.1"/>
    <property type="molecule type" value="Genomic_DNA"/>
</dbReference>
<dbReference type="RefSeq" id="WP_318597509.1">
    <property type="nucleotide sequence ID" value="NZ_JAWSTH010000028.1"/>
</dbReference>
<name>A0ABU4HPE4_9ACTN</name>